<organism evidence="1 2">
    <name type="scientific">Dovyalis caffra</name>
    <dbReference type="NCBI Taxonomy" id="77055"/>
    <lineage>
        <taxon>Eukaryota</taxon>
        <taxon>Viridiplantae</taxon>
        <taxon>Streptophyta</taxon>
        <taxon>Embryophyta</taxon>
        <taxon>Tracheophyta</taxon>
        <taxon>Spermatophyta</taxon>
        <taxon>Magnoliopsida</taxon>
        <taxon>eudicotyledons</taxon>
        <taxon>Gunneridae</taxon>
        <taxon>Pentapetalae</taxon>
        <taxon>rosids</taxon>
        <taxon>fabids</taxon>
        <taxon>Malpighiales</taxon>
        <taxon>Salicaceae</taxon>
        <taxon>Flacourtieae</taxon>
        <taxon>Dovyalis</taxon>
    </lineage>
</organism>
<proteinExistence type="predicted"/>
<dbReference type="Proteomes" id="UP001314170">
    <property type="component" value="Unassembled WGS sequence"/>
</dbReference>
<comment type="caution">
    <text evidence="1">The sequence shown here is derived from an EMBL/GenBank/DDBJ whole genome shotgun (WGS) entry which is preliminary data.</text>
</comment>
<gene>
    <name evidence="1" type="ORF">DCAF_LOCUS15140</name>
</gene>
<dbReference type="EMBL" id="CAWUPB010001159">
    <property type="protein sequence ID" value="CAK7340059.1"/>
    <property type="molecule type" value="Genomic_DNA"/>
</dbReference>
<keyword evidence="2" id="KW-1185">Reference proteome</keyword>
<accession>A0AAV1RXJ4</accession>
<reference evidence="1 2" key="1">
    <citation type="submission" date="2024-01" db="EMBL/GenBank/DDBJ databases">
        <authorList>
            <person name="Waweru B."/>
        </authorList>
    </citation>
    <scope>NUCLEOTIDE SEQUENCE [LARGE SCALE GENOMIC DNA]</scope>
</reference>
<evidence type="ECO:0000313" key="2">
    <source>
        <dbReference type="Proteomes" id="UP001314170"/>
    </source>
</evidence>
<protein>
    <submittedName>
        <fullName evidence="1">Uncharacterized protein</fullName>
    </submittedName>
</protein>
<feature type="non-terminal residue" evidence="1">
    <location>
        <position position="52"/>
    </location>
</feature>
<evidence type="ECO:0000313" key="1">
    <source>
        <dbReference type="EMBL" id="CAK7340059.1"/>
    </source>
</evidence>
<dbReference type="AlphaFoldDB" id="A0AAV1RXJ4"/>
<name>A0AAV1RXJ4_9ROSI</name>
<sequence>MITASKLGFINESLARPGVNIAIDIDEALYGIFRLGVAKSTHKPRNQFEIIY</sequence>